<feature type="binding site" evidence="9">
    <location>
        <position position="194"/>
    </location>
    <ligand>
        <name>a divalent metal cation</name>
        <dbReference type="ChEBI" id="CHEBI:60240"/>
    </ligand>
</feature>
<dbReference type="GO" id="GO:0042803">
    <property type="term" value="F:protein homodimerization activity"/>
    <property type="evidence" value="ECO:0007669"/>
    <property type="project" value="UniProtKB-UniRule"/>
</dbReference>
<feature type="binding site" evidence="9">
    <location>
        <position position="126"/>
    </location>
    <ligand>
        <name>a divalent metal cation</name>
        <dbReference type="ChEBI" id="CHEBI:60240"/>
    </ligand>
</feature>
<dbReference type="GO" id="GO:0046872">
    <property type="term" value="F:metal ion binding"/>
    <property type="evidence" value="ECO:0007669"/>
    <property type="project" value="UniProtKB-KW"/>
</dbReference>
<evidence type="ECO:0000256" key="9">
    <source>
        <dbReference type="HAMAP-Rule" id="MF_00333"/>
    </source>
</evidence>
<evidence type="ECO:0000256" key="3">
    <source>
        <dbReference type="ARBA" id="ARBA00011738"/>
    </source>
</evidence>
<accession>A0A1B1AG88</accession>
<dbReference type="SUPFAM" id="SSF102886">
    <property type="entry name" value="Coproporphyrinogen III oxidase"/>
    <property type="match status" value="1"/>
</dbReference>
<dbReference type="RefSeq" id="WP_066769109.1">
    <property type="nucleotide sequence ID" value="NZ_CP013244.1"/>
</dbReference>
<evidence type="ECO:0000313" key="11">
    <source>
        <dbReference type="EMBL" id="ANP45579.1"/>
    </source>
</evidence>
<dbReference type="PRINTS" id="PR00073">
    <property type="entry name" value="COPRGNOXDASE"/>
</dbReference>
<dbReference type="FunFam" id="3.40.1500.10:FF:000005">
    <property type="entry name" value="Oxygen-dependent coproporphyrinogen-III oxidase"/>
    <property type="match status" value="1"/>
</dbReference>
<comment type="function">
    <text evidence="9">Involved in the heme biosynthesis. Catalyzes the aerobic oxidative decarboxylation of propionate groups of rings A and B of coproporphyrinogen-III to yield the vinyl groups in protoporphyrinogen-IX.</text>
</comment>
<keyword evidence="4 9" id="KW-0963">Cytoplasm</keyword>
<dbReference type="GO" id="GO:0004109">
    <property type="term" value="F:coproporphyrinogen oxidase activity"/>
    <property type="evidence" value="ECO:0007669"/>
    <property type="project" value="UniProtKB-UniRule"/>
</dbReference>
<evidence type="ECO:0000256" key="2">
    <source>
        <dbReference type="ARBA" id="ARBA00010644"/>
    </source>
</evidence>
<dbReference type="InParanoid" id="A0A1B1AG88"/>
<comment type="catalytic activity">
    <reaction evidence="9">
        <text>coproporphyrinogen III + O2 + 2 H(+) = protoporphyrinogen IX + 2 CO2 + 2 H2O</text>
        <dbReference type="Rhea" id="RHEA:18257"/>
        <dbReference type="ChEBI" id="CHEBI:15377"/>
        <dbReference type="ChEBI" id="CHEBI:15378"/>
        <dbReference type="ChEBI" id="CHEBI:15379"/>
        <dbReference type="ChEBI" id="CHEBI:16526"/>
        <dbReference type="ChEBI" id="CHEBI:57307"/>
        <dbReference type="ChEBI" id="CHEBI:57309"/>
        <dbReference type="EC" id="1.3.3.3"/>
    </reaction>
</comment>
<dbReference type="PIRSF" id="PIRSF000166">
    <property type="entry name" value="Coproporphyri_ox"/>
    <property type="match status" value="1"/>
</dbReference>
<keyword evidence="5 9" id="KW-0479">Metal-binding</keyword>
<dbReference type="GO" id="GO:0006782">
    <property type="term" value="P:protoporphyrinogen IX biosynthetic process"/>
    <property type="evidence" value="ECO:0007669"/>
    <property type="project" value="UniProtKB-UniRule"/>
</dbReference>
<dbReference type="HAMAP" id="MF_00333">
    <property type="entry name" value="Coprogen_oxidas"/>
    <property type="match status" value="1"/>
</dbReference>
<feature type="active site" description="Proton donor" evidence="9">
    <location>
        <position position="126"/>
    </location>
</feature>
<dbReference type="InterPro" id="IPR036406">
    <property type="entry name" value="Coprogen_oxidase_aer_sf"/>
</dbReference>
<feature type="binding site" evidence="9">
    <location>
        <position position="112"/>
    </location>
    <ligand>
        <name>substrate</name>
    </ligand>
</feature>
<organism evidence="11 12">
    <name type="scientific">Candidatus Viadribacter manganicus</name>
    <dbReference type="NCBI Taxonomy" id="1759059"/>
    <lineage>
        <taxon>Bacteria</taxon>
        <taxon>Pseudomonadati</taxon>
        <taxon>Pseudomonadota</taxon>
        <taxon>Alphaproteobacteria</taxon>
        <taxon>Hyphomonadales</taxon>
        <taxon>Hyphomonadaceae</taxon>
        <taxon>Candidatus Viadribacter</taxon>
    </lineage>
</organism>
<comment type="subunit">
    <text evidence="3 9">Homodimer.</text>
</comment>
<feature type="site" description="Important for dimerization" evidence="9">
    <location>
        <position position="194"/>
    </location>
</feature>
<feature type="binding site" evidence="9">
    <location>
        <begin position="128"/>
        <end position="130"/>
    </location>
    <ligand>
        <name>substrate</name>
    </ligand>
</feature>
<dbReference type="GO" id="GO:0005737">
    <property type="term" value="C:cytoplasm"/>
    <property type="evidence" value="ECO:0007669"/>
    <property type="project" value="UniProtKB-SubCell"/>
</dbReference>
<dbReference type="Gene3D" id="3.40.1500.10">
    <property type="entry name" value="Coproporphyrinogen III oxidase, aerobic"/>
    <property type="match status" value="1"/>
</dbReference>
<evidence type="ECO:0000256" key="1">
    <source>
        <dbReference type="ARBA" id="ARBA00005168"/>
    </source>
</evidence>
<feature type="binding site" evidence="9">
    <location>
        <begin position="282"/>
        <end position="284"/>
    </location>
    <ligand>
        <name>substrate</name>
    </ligand>
</feature>
<dbReference type="UniPathway" id="UPA00251">
    <property type="reaction ID" value="UER00322"/>
</dbReference>
<keyword evidence="8 9" id="KW-0627">Porphyrin biosynthesis</keyword>
<keyword evidence="7 9" id="KW-0350">Heme biosynthesis</keyword>
<dbReference type="PANTHER" id="PTHR10755">
    <property type="entry name" value="COPROPORPHYRINOGEN III OXIDASE, MITOCHONDRIAL"/>
    <property type="match status" value="1"/>
</dbReference>
<proteinExistence type="inferred from homology"/>
<dbReference type="PROSITE" id="PS01021">
    <property type="entry name" value="COPROGEN_OXIDASE"/>
    <property type="match status" value="1"/>
</dbReference>
<keyword evidence="12" id="KW-1185">Reference proteome</keyword>
<evidence type="ECO:0000256" key="4">
    <source>
        <dbReference type="ARBA" id="ARBA00022490"/>
    </source>
</evidence>
<dbReference type="InterPro" id="IPR001260">
    <property type="entry name" value="Coprogen_oxidase_aer"/>
</dbReference>
<feature type="binding site" evidence="9">
    <location>
        <position position="116"/>
    </location>
    <ligand>
        <name>a divalent metal cation</name>
        <dbReference type="ChEBI" id="CHEBI:60240"/>
    </ligand>
</feature>
<dbReference type="KEGG" id="cbot:ATE48_06435"/>
<dbReference type="Pfam" id="PF01218">
    <property type="entry name" value="Coprogen_oxidas"/>
    <property type="match status" value="1"/>
</dbReference>
<sequence length="299" mass="33514">MGETGVSEERKARAKAWFEDLRDQICAAFEALEDEAPGELYPGEPGRIVRTPWRRGDGSADQGGGVAGLMRGRFFEKVGVHVSTVHGEFSPDFAKNVRGAGDDPRFWASGISLIAHMRNPHCPAAHMNTRHITTTQWWFGGGGDLNPTQQRDRNESTPDAIAFHAAYQAACDKHGDDLYPTYKKWADEYFWLPHRNEPRGVGGIFYDHHNSGGASGDTWEEDFAFTQDIGRAFLEGYLPILKARMHQPWTEADREEQLVQRGRYVEFNLLYDRGTTFGLKTGGNVESILSSMPPVAKWP</sequence>
<dbReference type="EC" id="1.3.3.3" evidence="9"/>
<name>A0A1B1AG88_9PROT</name>
<dbReference type="AlphaFoldDB" id="A0A1B1AG88"/>
<evidence type="ECO:0000256" key="7">
    <source>
        <dbReference type="ARBA" id="ARBA00023133"/>
    </source>
</evidence>
<comment type="cofactor">
    <cofactor evidence="9">
        <name>a divalent metal cation</name>
        <dbReference type="ChEBI" id="CHEBI:60240"/>
    </cofactor>
</comment>
<dbReference type="OrthoDB" id="9777553at2"/>
<evidence type="ECO:0000256" key="10">
    <source>
        <dbReference type="SAM" id="MobiDB-lite"/>
    </source>
</evidence>
<comment type="similarity">
    <text evidence="2 9">Belongs to the aerobic coproporphyrinogen-III oxidase family.</text>
</comment>
<dbReference type="PANTHER" id="PTHR10755:SF0">
    <property type="entry name" value="OXYGEN-DEPENDENT COPROPORPHYRINOGEN-III OXIDASE, MITOCHONDRIAL"/>
    <property type="match status" value="1"/>
</dbReference>
<gene>
    <name evidence="9" type="primary">hemF</name>
    <name evidence="11" type="ORF">ATE48_06435</name>
</gene>
<dbReference type="EMBL" id="CP013244">
    <property type="protein sequence ID" value="ANP45579.1"/>
    <property type="molecule type" value="Genomic_DNA"/>
</dbReference>
<dbReference type="STRING" id="1759059.ATE48_06435"/>
<protein>
    <recommendedName>
        <fullName evidence="9">Oxygen-dependent coproporphyrinogen-III oxidase</fullName>
        <shortName evidence="9">CPO</shortName>
        <shortName evidence="9">Coprogen oxidase</shortName>
        <shortName evidence="9">Coproporphyrinogenase</shortName>
        <ecNumber evidence="9">1.3.3.3</ecNumber>
    </recommendedName>
</protein>
<keyword evidence="6 9" id="KW-0560">Oxidoreductase</keyword>
<feature type="region of interest" description="Disordered" evidence="10">
    <location>
        <begin position="40"/>
        <end position="62"/>
    </location>
</feature>
<evidence type="ECO:0000256" key="6">
    <source>
        <dbReference type="ARBA" id="ARBA00023002"/>
    </source>
</evidence>
<dbReference type="InterPro" id="IPR018375">
    <property type="entry name" value="Coprogen_oxidase_CS"/>
</dbReference>
<feature type="region of interest" description="Important for dimerization" evidence="9">
    <location>
        <begin position="264"/>
        <end position="299"/>
    </location>
</feature>
<evidence type="ECO:0000313" key="12">
    <source>
        <dbReference type="Proteomes" id="UP000092498"/>
    </source>
</evidence>
<dbReference type="Proteomes" id="UP000092498">
    <property type="component" value="Chromosome"/>
</dbReference>
<comment type="subcellular location">
    <subcellularLocation>
        <location evidence="9">Cytoplasm</location>
    </subcellularLocation>
</comment>
<dbReference type="FunCoup" id="A0A1B1AG88">
    <property type="interactions" value="492"/>
</dbReference>
<evidence type="ECO:0000256" key="5">
    <source>
        <dbReference type="ARBA" id="ARBA00022723"/>
    </source>
</evidence>
<evidence type="ECO:0000256" key="8">
    <source>
        <dbReference type="ARBA" id="ARBA00023244"/>
    </source>
</evidence>
<comment type="pathway">
    <text evidence="1 9">Porphyrin-containing compound metabolism; protoporphyrin-IX biosynthesis; protoporphyrinogen-IX from coproporphyrinogen-III (O2 route): step 1/1.</text>
</comment>
<feature type="binding site" evidence="9">
    <location>
        <position position="164"/>
    </location>
    <ligand>
        <name>a divalent metal cation</name>
        <dbReference type="ChEBI" id="CHEBI:60240"/>
    </ligand>
</feature>
<dbReference type="NCBIfam" id="NF003727">
    <property type="entry name" value="PRK05330.1"/>
    <property type="match status" value="1"/>
</dbReference>
<reference evidence="11 12" key="1">
    <citation type="submission" date="2015-11" db="EMBL/GenBank/DDBJ databases">
        <title>Whole-Genome Sequence of Candidatus Oderbacter manganicum from the National Park Lower Oder Valley, Germany.</title>
        <authorList>
            <person name="Braun B."/>
            <person name="Liere K."/>
            <person name="Szewzyk U."/>
        </authorList>
    </citation>
    <scope>NUCLEOTIDE SEQUENCE [LARGE SCALE GENOMIC DNA]</scope>
    <source>
        <strain evidence="11 12">OTSz_A_272</strain>
    </source>
</reference>